<evidence type="ECO:0000313" key="1">
    <source>
        <dbReference type="EMBL" id="MDR7212726.1"/>
    </source>
</evidence>
<name>A0ABU1YGP8_9FLAO</name>
<gene>
    <name evidence="1" type="ORF">J2W48_004694</name>
</gene>
<dbReference type="RefSeq" id="WP_310284516.1">
    <property type="nucleotide sequence ID" value="NZ_JAVDWQ010000034.1"/>
</dbReference>
<evidence type="ECO:0000313" key="2">
    <source>
        <dbReference type="Proteomes" id="UP001269081"/>
    </source>
</evidence>
<reference evidence="1 2" key="1">
    <citation type="submission" date="2023-07" db="EMBL/GenBank/DDBJ databases">
        <title>Sorghum-associated microbial communities from plants grown in Nebraska, USA.</title>
        <authorList>
            <person name="Schachtman D."/>
        </authorList>
    </citation>
    <scope>NUCLEOTIDE SEQUENCE [LARGE SCALE GENOMIC DNA]</scope>
    <source>
        <strain evidence="1 2">4129</strain>
    </source>
</reference>
<protein>
    <submittedName>
        <fullName evidence="1">Uncharacterized protein</fullName>
    </submittedName>
</protein>
<dbReference type="EMBL" id="JAVDWQ010000034">
    <property type="protein sequence ID" value="MDR7212726.1"/>
    <property type="molecule type" value="Genomic_DNA"/>
</dbReference>
<keyword evidence="2" id="KW-1185">Reference proteome</keyword>
<dbReference type="Proteomes" id="UP001269081">
    <property type="component" value="Unassembled WGS sequence"/>
</dbReference>
<proteinExistence type="predicted"/>
<sequence>MLTENRKYHFIGELNLNRSRVLDEQSQPKDDKVNWLFLKTGEQQFSFVYRIENPQEAIYGIPFKVELAFTMVEAIEGIIKLNHTYEVLRGQEHIGTVSVFNVLD</sequence>
<organism evidence="1 2">
    <name type="scientific">Flavobacterium piscis</name>
    <dbReference type="NCBI Taxonomy" id="1114874"/>
    <lineage>
        <taxon>Bacteria</taxon>
        <taxon>Pseudomonadati</taxon>
        <taxon>Bacteroidota</taxon>
        <taxon>Flavobacteriia</taxon>
        <taxon>Flavobacteriales</taxon>
        <taxon>Flavobacteriaceae</taxon>
        <taxon>Flavobacterium</taxon>
    </lineage>
</organism>
<comment type="caution">
    <text evidence="1">The sequence shown here is derived from an EMBL/GenBank/DDBJ whole genome shotgun (WGS) entry which is preliminary data.</text>
</comment>
<accession>A0ABU1YGP8</accession>